<evidence type="ECO:0000313" key="2">
    <source>
        <dbReference type="Proteomes" id="UP001172101"/>
    </source>
</evidence>
<organism evidence="1 2">
    <name type="scientific">Lasiosphaeria miniovina</name>
    <dbReference type="NCBI Taxonomy" id="1954250"/>
    <lineage>
        <taxon>Eukaryota</taxon>
        <taxon>Fungi</taxon>
        <taxon>Dikarya</taxon>
        <taxon>Ascomycota</taxon>
        <taxon>Pezizomycotina</taxon>
        <taxon>Sordariomycetes</taxon>
        <taxon>Sordariomycetidae</taxon>
        <taxon>Sordariales</taxon>
        <taxon>Lasiosphaeriaceae</taxon>
        <taxon>Lasiosphaeria</taxon>
    </lineage>
</organism>
<accession>A0AA40AL32</accession>
<protein>
    <submittedName>
        <fullName evidence="1">Uncharacterized protein</fullName>
    </submittedName>
</protein>
<dbReference type="GeneID" id="85328711"/>
<keyword evidence="2" id="KW-1185">Reference proteome</keyword>
<dbReference type="AlphaFoldDB" id="A0AA40AL32"/>
<name>A0AA40AL32_9PEZI</name>
<dbReference type="RefSeq" id="XP_060296626.1">
    <property type="nucleotide sequence ID" value="XM_060445441.1"/>
</dbReference>
<dbReference type="Proteomes" id="UP001172101">
    <property type="component" value="Unassembled WGS sequence"/>
</dbReference>
<proteinExistence type="predicted"/>
<comment type="caution">
    <text evidence="1">The sequence shown here is derived from an EMBL/GenBank/DDBJ whole genome shotgun (WGS) entry which is preliminary data.</text>
</comment>
<reference evidence="1" key="1">
    <citation type="submission" date="2023-06" db="EMBL/GenBank/DDBJ databases">
        <title>Genome-scale phylogeny and comparative genomics of the fungal order Sordariales.</title>
        <authorList>
            <consortium name="Lawrence Berkeley National Laboratory"/>
            <person name="Hensen N."/>
            <person name="Bonometti L."/>
            <person name="Westerberg I."/>
            <person name="Brannstrom I.O."/>
            <person name="Guillou S."/>
            <person name="Cros-Aarteil S."/>
            <person name="Calhoun S."/>
            <person name="Haridas S."/>
            <person name="Kuo A."/>
            <person name="Mondo S."/>
            <person name="Pangilinan J."/>
            <person name="Riley R."/>
            <person name="LaButti K."/>
            <person name="Andreopoulos B."/>
            <person name="Lipzen A."/>
            <person name="Chen C."/>
            <person name="Yanf M."/>
            <person name="Daum C."/>
            <person name="Ng V."/>
            <person name="Clum A."/>
            <person name="Steindorff A."/>
            <person name="Ohm R."/>
            <person name="Martin F."/>
            <person name="Silar P."/>
            <person name="Natvig D."/>
            <person name="Lalanne C."/>
            <person name="Gautier V."/>
            <person name="Ament-velasquez S.L."/>
            <person name="Kruys A."/>
            <person name="Hutchinson M.I."/>
            <person name="Powell A.J."/>
            <person name="Barry K."/>
            <person name="Miller A.N."/>
            <person name="Grigoriev I.V."/>
            <person name="Debuchy R."/>
            <person name="Gladieux P."/>
            <person name="Thoren M.H."/>
            <person name="Johannesson H."/>
        </authorList>
    </citation>
    <scope>NUCLEOTIDE SEQUENCE</scope>
    <source>
        <strain evidence="1">SMH2392-1A</strain>
    </source>
</reference>
<evidence type="ECO:0000313" key="1">
    <source>
        <dbReference type="EMBL" id="KAK0717833.1"/>
    </source>
</evidence>
<gene>
    <name evidence="1" type="ORF">B0T26DRAFT_751846</name>
</gene>
<sequence>MRFINYLQPSSGAAASSAVVVAGDADRLQTPTAAFSNAPPGSTEGDVPIGAAASLAMNINLVPDSDSSLGNMPDVADEEADLMCMTCTTPTCMCAFEDKKRAIFAKIDAIIAQIVPMKGRDDGTATKAQVVAAVGGLATQIYHLAVEYLNTSVKGAAMVSQLGALQAELGVMPVFGNMSERLRGGNGSHSQIMGELARSSDAYRFYLKRKYYGAPFSYRSAAAKPE</sequence>
<dbReference type="EMBL" id="JAUIRO010000004">
    <property type="protein sequence ID" value="KAK0717833.1"/>
    <property type="molecule type" value="Genomic_DNA"/>
</dbReference>